<dbReference type="SUPFAM" id="SSF49464">
    <property type="entry name" value="Carboxypeptidase regulatory domain-like"/>
    <property type="match status" value="1"/>
</dbReference>
<dbReference type="Proteomes" id="UP001500742">
    <property type="component" value="Unassembled WGS sequence"/>
</dbReference>
<dbReference type="RefSeq" id="WP_259095347.1">
    <property type="nucleotide sequence ID" value="NZ_BAAAZC010000055.1"/>
</dbReference>
<feature type="chain" id="PRO_5047436619" description="TonB-dependent receptor" evidence="1">
    <location>
        <begin position="19"/>
        <end position="170"/>
    </location>
</feature>
<keyword evidence="1" id="KW-0732">Signal</keyword>
<dbReference type="EMBL" id="BAAAZC010000055">
    <property type="protein sequence ID" value="GAA3994952.1"/>
    <property type="molecule type" value="Genomic_DNA"/>
</dbReference>
<protein>
    <recommendedName>
        <fullName evidence="4">TonB-dependent receptor</fullName>
    </recommendedName>
</protein>
<comment type="caution">
    <text evidence="2">The sequence shown here is derived from an EMBL/GenBank/DDBJ whole genome shotgun (WGS) entry which is preliminary data.</text>
</comment>
<reference evidence="3" key="1">
    <citation type="journal article" date="2019" name="Int. J. Syst. Evol. Microbiol.">
        <title>The Global Catalogue of Microorganisms (GCM) 10K type strain sequencing project: providing services to taxonomists for standard genome sequencing and annotation.</title>
        <authorList>
            <consortium name="The Broad Institute Genomics Platform"/>
            <consortium name="The Broad Institute Genome Sequencing Center for Infectious Disease"/>
            <person name="Wu L."/>
            <person name="Ma J."/>
        </authorList>
    </citation>
    <scope>NUCLEOTIDE SEQUENCE [LARGE SCALE GENOMIC DNA]</scope>
    <source>
        <strain evidence="3">JCM 16601</strain>
    </source>
</reference>
<dbReference type="Pfam" id="PF13620">
    <property type="entry name" value="CarboxypepD_reg"/>
    <property type="match status" value="1"/>
</dbReference>
<feature type="signal peptide" evidence="1">
    <location>
        <begin position="1"/>
        <end position="18"/>
    </location>
</feature>
<dbReference type="InterPro" id="IPR008969">
    <property type="entry name" value="CarboxyPept-like_regulatory"/>
</dbReference>
<proteinExistence type="predicted"/>
<evidence type="ECO:0000313" key="3">
    <source>
        <dbReference type="Proteomes" id="UP001500742"/>
    </source>
</evidence>
<organism evidence="2 3">
    <name type="scientific">Mucilaginibacter dorajii</name>
    <dbReference type="NCBI Taxonomy" id="692994"/>
    <lineage>
        <taxon>Bacteria</taxon>
        <taxon>Pseudomonadati</taxon>
        <taxon>Bacteroidota</taxon>
        <taxon>Sphingobacteriia</taxon>
        <taxon>Sphingobacteriales</taxon>
        <taxon>Sphingobacteriaceae</taxon>
        <taxon>Mucilaginibacter</taxon>
    </lineage>
</organism>
<evidence type="ECO:0008006" key="4">
    <source>
        <dbReference type="Google" id="ProtNLM"/>
    </source>
</evidence>
<evidence type="ECO:0000313" key="2">
    <source>
        <dbReference type="EMBL" id="GAA3994952.1"/>
    </source>
</evidence>
<keyword evidence="3" id="KW-1185">Reference proteome</keyword>
<dbReference type="Gene3D" id="2.60.40.1120">
    <property type="entry name" value="Carboxypeptidase-like, regulatory domain"/>
    <property type="match status" value="1"/>
</dbReference>
<name>A0ABP7RBW1_9SPHI</name>
<accession>A0ABP7RBW1</accession>
<sequence>MKYAITLVLFIICQQVKAQVTGNLKNAGGQPVPFAKVILFDTVDSVLLKSTLTDDKGAFRLEPVGPGRYTVKISAIGYQSCTSPIFEIRGSQSFKSLGIIELKISSKQLNEVVIRADKPLVQQEAGGMVVNVQNSLLTKGSSALQVLQRSPGVIINPQNTNITLNGKAGW</sequence>
<gene>
    <name evidence="2" type="ORF">GCM10022210_56690</name>
</gene>
<evidence type="ECO:0000256" key="1">
    <source>
        <dbReference type="SAM" id="SignalP"/>
    </source>
</evidence>